<protein>
    <submittedName>
        <fullName evidence="5">Metalloregulator ArsR/SmtB family transcription factor</fullName>
    </submittedName>
</protein>
<evidence type="ECO:0000313" key="5">
    <source>
        <dbReference type="EMBL" id="WHY85813.1"/>
    </source>
</evidence>
<dbReference type="PANTHER" id="PTHR33154:SF33">
    <property type="entry name" value="TRANSCRIPTIONAL REPRESSOR SDPR"/>
    <property type="match status" value="1"/>
</dbReference>
<dbReference type="InterPro" id="IPR036390">
    <property type="entry name" value="WH_DNA-bd_sf"/>
</dbReference>
<dbReference type="AlphaFoldDB" id="A0AA95SC70"/>
<dbReference type="InterPro" id="IPR001845">
    <property type="entry name" value="HTH_ArsR_DNA-bd_dom"/>
</dbReference>
<dbReference type="GO" id="GO:0003677">
    <property type="term" value="F:DNA binding"/>
    <property type="evidence" value="ECO:0007669"/>
    <property type="project" value="UniProtKB-KW"/>
</dbReference>
<accession>A0AA95SC70</accession>
<keyword evidence="6" id="KW-1185">Reference proteome</keyword>
<dbReference type="KEGG" id="nnv:QNH39_24965"/>
<dbReference type="RefSeq" id="WP_066092868.1">
    <property type="nucleotide sequence ID" value="NZ_CP126114.1"/>
</dbReference>
<dbReference type="InterPro" id="IPR036388">
    <property type="entry name" value="WH-like_DNA-bd_sf"/>
</dbReference>
<dbReference type="InterPro" id="IPR051081">
    <property type="entry name" value="HTH_MetalResp_TranReg"/>
</dbReference>
<evidence type="ECO:0000313" key="6">
    <source>
        <dbReference type="Proteomes" id="UP001178288"/>
    </source>
</evidence>
<keyword evidence="1" id="KW-0805">Transcription regulation</keyword>
<gene>
    <name evidence="5" type="ORF">QNH39_24965</name>
</gene>
<dbReference type="SMART" id="SM00418">
    <property type="entry name" value="HTH_ARSR"/>
    <property type="match status" value="1"/>
</dbReference>
<dbReference type="PROSITE" id="PS50987">
    <property type="entry name" value="HTH_ARSR_2"/>
    <property type="match status" value="1"/>
</dbReference>
<dbReference type="EMBL" id="CP126114">
    <property type="protein sequence ID" value="WHY85813.1"/>
    <property type="molecule type" value="Genomic_DNA"/>
</dbReference>
<sequence length="306" mass="35465">MNDIKLEIEFSESNELITSLLAFKTKSLHKGIQLGNSWVRNVKGKLSETTLELIANTELKESILNLLLLACPKKDSVHDFLEWIGDVSVGEILEQVSTWTPEETNDLRNINEWRSNMVQLLSLWYEEYYQHIDPSIINTLTKNAQKNKELLKDYKPVDYIEEITNGLRLEFINKVKRIILIPQYHISPYNLTNDFNGLTIIYYSTQIEQMNPDFPSLSILNIARALMDENRLRILRYLTNGEKSFTEVVQYIGLAKSTVHYHMVTLRTAGLVRVHVYSQGRERYSLRNGALNQFNSALTSYLSLEN</sequence>
<keyword evidence="2" id="KW-0238">DNA-binding</keyword>
<evidence type="ECO:0000259" key="4">
    <source>
        <dbReference type="PROSITE" id="PS50987"/>
    </source>
</evidence>
<reference evidence="5" key="1">
    <citation type="submission" date="2023-05" db="EMBL/GenBank/DDBJ databases">
        <title>Comparative genomics of Bacillaceae isolates and their secondary metabolite potential.</title>
        <authorList>
            <person name="Song L."/>
            <person name="Nielsen L.J."/>
            <person name="Mohite O."/>
            <person name="Xu X."/>
            <person name="Weber T."/>
            <person name="Kovacs A.T."/>
        </authorList>
    </citation>
    <scope>NUCLEOTIDE SEQUENCE</scope>
    <source>
        <strain evidence="5">XLM17</strain>
    </source>
</reference>
<dbReference type="CDD" id="cd00090">
    <property type="entry name" value="HTH_ARSR"/>
    <property type="match status" value="1"/>
</dbReference>
<evidence type="ECO:0000256" key="2">
    <source>
        <dbReference type="ARBA" id="ARBA00023125"/>
    </source>
</evidence>
<organism evidence="5 6">
    <name type="scientific">Neobacillus novalis</name>
    <dbReference type="NCBI Taxonomy" id="220687"/>
    <lineage>
        <taxon>Bacteria</taxon>
        <taxon>Bacillati</taxon>
        <taxon>Bacillota</taxon>
        <taxon>Bacilli</taxon>
        <taxon>Bacillales</taxon>
        <taxon>Bacillaceae</taxon>
        <taxon>Neobacillus</taxon>
    </lineage>
</organism>
<evidence type="ECO:0000256" key="3">
    <source>
        <dbReference type="ARBA" id="ARBA00023163"/>
    </source>
</evidence>
<dbReference type="PANTHER" id="PTHR33154">
    <property type="entry name" value="TRANSCRIPTIONAL REGULATOR, ARSR FAMILY"/>
    <property type="match status" value="1"/>
</dbReference>
<dbReference type="Gene3D" id="1.10.10.10">
    <property type="entry name" value="Winged helix-like DNA-binding domain superfamily/Winged helix DNA-binding domain"/>
    <property type="match status" value="1"/>
</dbReference>
<dbReference type="Pfam" id="PF01022">
    <property type="entry name" value="HTH_5"/>
    <property type="match status" value="1"/>
</dbReference>
<dbReference type="InterPro" id="IPR011991">
    <property type="entry name" value="ArsR-like_HTH"/>
</dbReference>
<keyword evidence="3" id="KW-0804">Transcription</keyword>
<dbReference type="Proteomes" id="UP001178288">
    <property type="component" value="Chromosome"/>
</dbReference>
<feature type="domain" description="HTH arsR-type" evidence="4">
    <location>
        <begin position="211"/>
        <end position="305"/>
    </location>
</feature>
<dbReference type="SUPFAM" id="SSF46785">
    <property type="entry name" value="Winged helix' DNA-binding domain"/>
    <property type="match status" value="1"/>
</dbReference>
<name>A0AA95SC70_9BACI</name>
<proteinExistence type="predicted"/>
<evidence type="ECO:0000256" key="1">
    <source>
        <dbReference type="ARBA" id="ARBA00023015"/>
    </source>
</evidence>
<dbReference type="GO" id="GO:0003700">
    <property type="term" value="F:DNA-binding transcription factor activity"/>
    <property type="evidence" value="ECO:0007669"/>
    <property type="project" value="InterPro"/>
</dbReference>